<dbReference type="AlphaFoldDB" id="A0A6A5WZ38"/>
<reference evidence="1" key="1">
    <citation type="journal article" date="2020" name="Stud. Mycol.">
        <title>101 Dothideomycetes genomes: a test case for predicting lifestyles and emergence of pathogens.</title>
        <authorList>
            <person name="Haridas S."/>
            <person name="Albert R."/>
            <person name="Binder M."/>
            <person name="Bloem J."/>
            <person name="Labutti K."/>
            <person name="Salamov A."/>
            <person name="Andreopoulos B."/>
            <person name="Baker S."/>
            <person name="Barry K."/>
            <person name="Bills G."/>
            <person name="Bluhm B."/>
            <person name="Cannon C."/>
            <person name="Castanera R."/>
            <person name="Culley D."/>
            <person name="Daum C."/>
            <person name="Ezra D."/>
            <person name="Gonzalez J."/>
            <person name="Henrissat B."/>
            <person name="Kuo A."/>
            <person name="Liang C."/>
            <person name="Lipzen A."/>
            <person name="Lutzoni F."/>
            <person name="Magnuson J."/>
            <person name="Mondo S."/>
            <person name="Nolan M."/>
            <person name="Ohm R."/>
            <person name="Pangilinan J."/>
            <person name="Park H.-J."/>
            <person name="Ramirez L."/>
            <person name="Alfaro M."/>
            <person name="Sun H."/>
            <person name="Tritt A."/>
            <person name="Yoshinaga Y."/>
            <person name="Zwiers L.-H."/>
            <person name="Turgeon B."/>
            <person name="Goodwin S."/>
            <person name="Spatafora J."/>
            <person name="Crous P."/>
            <person name="Grigoriev I."/>
        </authorList>
    </citation>
    <scope>NUCLEOTIDE SEQUENCE</scope>
    <source>
        <strain evidence="1">CBS 123094</strain>
    </source>
</reference>
<dbReference type="Proteomes" id="UP000799779">
    <property type="component" value="Unassembled WGS sequence"/>
</dbReference>
<sequence length="57" mass="6236">MLNLPKLPTDSLRTDSRGSALQSWVTSLHLVSGKREVSPSIIIDASTDGYENTASRY</sequence>
<name>A0A6A5WZ38_9PLEO</name>
<gene>
    <name evidence="1" type="ORF">P154DRAFT_517519</name>
</gene>
<accession>A0A6A5WZ38</accession>
<dbReference type="EMBL" id="ML977558">
    <property type="protein sequence ID" value="KAF2007113.1"/>
    <property type="molecule type" value="Genomic_DNA"/>
</dbReference>
<evidence type="ECO:0000313" key="1">
    <source>
        <dbReference type="EMBL" id="KAF2007113.1"/>
    </source>
</evidence>
<keyword evidence="2" id="KW-1185">Reference proteome</keyword>
<organism evidence="1 2">
    <name type="scientific">Amniculicola lignicola CBS 123094</name>
    <dbReference type="NCBI Taxonomy" id="1392246"/>
    <lineage>
        <taxon>Eukaryota</taxon>
        <taxon>Fungi</taxon>
        <taxon>Dikarya</taxon>
        <taxon>Ascomycota</taxon>
        <taxon>Pezizomycotina</taxon>
        <taxon>Dothideomycetes</taxon>
        <taxon>Pleosporomycetidae</taxon>
        <taxon>Pleosporales</taxon>
        <taxon>Amniculicolaceae</taxon>
        <taxon>Amniculicola</taxon>
    </lineage>
</organism>
<protein>
    <submittedName>
        <fullName evidence="1">Uncharacterized protein</fullName>
    </submittedName>
</protein>
<proteinExistence type="predicted"/>
<evidence type="ECO:0000313" key="2">
    <source>
        <dbReference type="Proteomes" id="UP000799779"/>
    </source>
</evidence>